<dbReference type="RefSeq" id="WP_169230790.1">
    <property type="nucleotide sequence ID" value="NZ_JABBGF010000001.1"/>
</dbReference>
<proteinExistence type="predicted"/>
<dbReference type="Proteomes" id="UP000552615">
    <property type="component" value="Unassembled WGS sequence"/>
</dbReference>
<evidence type="ECO:0000313" key="2">
    <source>
        <dbReference type="Proteomes" id="UP000552615"/>
    </source>
</evidence>
<protein>
    <submittedName>
        <fullName evidence="1">Uncharacterized protein</fullName>
    </submittedName>
</protein>
<evidence type="ECO:0000313" key="1">
    <source>
        <dbReference type="EMBL" id="NML57472.1"/>
    </source>
</evidence>
<sequence>MENKTTLSIQADFSPPNLKNKIKRLSQKHTNTGRKSVTPLHQVFGNTRKAITPLRQNFGNTRNLVAACSILSMIPEYALQHAAEFRIIKTKKIRKSGSFSI</sequence>
<dbReference type="EMBL" id="JABBGF010000001">
    <property type="protein sequence ID" value="NML57472.1"/>
    <property type="molecule type" value="Genomic_DNA"/>
</dbReference>
<comment type="caution">
    <text evidence="1">The sequence shown here is derived from an EMBL/GenBank/DDBJ whole genome shotgun (WGS) entry which is preliminary data.</text>
</comment>
<keyword evidence="2" id="KW-1185">Reference proteome</keyword>
<dbReference type="AlphaFoldDB" id="A0A7Y0A688"/>
<name>A0A7Y0A688_9FLAO</name>
<accession>A0A7Y0A688</accession>
<reference evidence="1 2" key="1">
    <citation type="submission" date="2020-04" db="EMBL/GenBank/DDBJ databases">
        <title>Chryseobacterium sp. RJ-7-14 sp. nov., isolated from Jeju soil.</title>
        <authorList>
            <person name="Dahal R.H."/>
            <person name="Chaudhary D.K."/>
        </authorList>
    </citation>
    <scope>NUCLEOTIDE SEQUENCE [LARGE SCALE GENOMIC DNA]</scope>
    <source>
        <strain evidence="1 2">RJ-7-14</strain>
    </source>
</reference>
<gene>
    <name evidence="1" type="ORF">HHL20_08945</name>
</gene>
<organism evidence="1 2">
    <name type="scientific">Chryseobacterium cheonjiense</name>
    <dbReference type="NCBI Taxonomy" id="2728845"/>
    <lineage>
        <taxon>Bacteria</taxon>
        <taxon>Pseudomonadati</taxon>
        <taxon>Bacteroidota</taxon>
        <taxon>Flavobacteriia</taxon>
        <taxon>Flavobacteriales</taxon>
        <taxon>Weeksellaceae</taxon>
        <taxon>Chryseobacterium group</taxon>
        <taxon>Chryseobacterium</taxon>
    </lineage>
</organism>